<organism evidence="2 3">
    <name type="scientific">Marinobacterium stanieri</name>
    <dbReference type="NCBI Taxonomy" id="49186"/>
    <lineage>
        <taxon>Bacteria</taxon>
        <taxon>Pseudomonadati</taxon>
        <taxon>Pseudomonadota</taxon>
        <taxon>Gammaproteobacteria</taxon>
        <taxon>Oceanospirillales</taxon>
        <taxon>Oceanospirillaceae</taxon>
        <taxon>Marinobacterium</taxon>
    </lineage>
</organism>
<gene>
    <name evidence="2" type="ORF">SAMN05421647_101811</name>
</gene>
<evidence type="ECO:0000313" key="2">
    <source>
        <dbReference type="EMBL" id="SIP99813.1"/>
    </source>
</evidence>
<dbReference type="EMBL" id="FTMN01000001">
    <property type="protein sequence ID" value="SIP99813.1"/>
    <property type="molecule type" value="Genomic_DNA"/>
</dbReference>
<accession>A0A1N6P6C9</accession>
<name>A0A1N6P6C9_9GAMM</name>
<feature type="transmembrane region" description="Helical" evidence="1">
    <location>
        <begin position="51"/>
        <end position="70"/>
    </location>
</feature>
<sequence length="163" mass="18118">MTAQVFHVSPSYMRRQQARQFTWLLAMLGLVAFSLYYLAQSLGGPLVIAELLVPVLGVLACSAYAAKLVMQLRVGKRAYPDVSWDPAQEVLSLQQPEGLVRMAVAEILSARVQVGLGRVLALTLTTDNGEQLRLEGYEALDELVELLESRMPEGQVVRTRLRY</sequence>
<proteinExistence type="predicted"/>
<dbReference type="Proteomes" id="UP000186895">
    <property type="component" value="Unassembled WGS sequence"/>
</dbReference>
<feature type="transmembrane region" description="Helical" evidence="1">
    <location>
        <begin position="21"/>
        <end position="39"/>
    </location>
</feature>
<reference evidence="2 3" key="1">
    <citation type="submission" date="2017-01" db="EMBL/GenBank/DDBJ databases">
        <authorList>
            <person name="Mah S.A."/>
            <person name="Swanson W.J."/>
            <person name="Moy G.W."/>
            <person name="Vacquier V.D."/>
        </authorList>
    </citation>
    <scope>NUCLEOTIDE SEQUENCE [LARGE SCALE GENOMIC DNA]</scope>
    <source>
        <strain evidence="2 3">DSM 7027</strain>
    </source>
</reference>
<keyword evidence="1" id="KW-1133">Transmembrane helix</keyword>
<evidence type="ECO:0000256" key="1">
    <source>
        <dbReference type="SAM" id="Phobius"/>
    </source>
</evidence>
<evidence type="ECO:0000313" key="3">
    <source>
        <dbReference type="Proteomes" id="UP000186895"/>
    </source>
</evidence>
<dbReference type="AlphaFoldDB" id="A0A1N6P6C9"/>
<keyword evidence="1" id="KW-0812">Transmembrane</keyword>
<keyword evidence="1" id="KW-0472">Membrane</keyword>
<dbReference type="STRING" id="49186.SAMN05421647_101811"/>
<dbReference type="RefSeq" id="WP_076461017.1">
    <property type="nucleotide sequence ID" value="NZ_FTMN01000001.1"/>
</dbReference>
<keyword evidence="3" id="KW-1185">Reference proteome</keyword>
<protein>
    <submittedName>
        <fullName evidence="2">Uncharacterized protein</fullName>
    </submittedName>
</protein>